<dbReference type="OMA" id="KGPYQLL"/>
<dbReference type="Proteomes" id="UP000054196">
    <property type="component" value="Unassembled WGS sequence"/>
</dbReference>
<feature type="region of interest" description="Disordered" evidence="1">
    <location>
        <begin position="1"/>
        <end position="46"/>
    </location>
</feature>
<dbReference type="GO" id="GO:0046856">
    <property type="term" value="P:phosphatidylinositol dephosphorylation"/>
    <property type="evidence" value="ECO:0007669"/>
    <property type="project" value="InterPro"/>
</dbReference>
<dbReference type="InterPro" id="IPR000300">
    <property type="entry name" value="IPPc"/>
</dbReference>
<dbReference type="HOGENOM" id="CLU_005289_1_0_1"/>
<feature type="compositionally biased region" description="Polar residues" evidence="1">
    <location>
        <begin position="699"/>
        <end position="710"/>
    </location>
</feature>
<dbReference type="PANTHER" id="PTHR11200:SF275">
    <property type="entry name" value="LD06095P"/>
    <property type="match status" value="1"/>
</dbReference>
<dbReference type="AlphaFoldDB" id="R7S540"/>
<name>R7S540_PUNST</name>
<feature type="compositionally biased region" description="Polar residues" evidence="1">
    <location>
        <begin position="849"/>
        <end position="858"/>
    </location>
</feature>
<feature type="region of interest" description="Disordered" evidence="1">
    <location>
        <begin position="262"/>
        <end position="318"/>
    </location>
</feature>
<feature type="compositionally biased region" description="Low complexity" evidence="1">
    <location>
        <begin position="797"/>
        <end position="807"/>
    </location>
</feature>
<feature type="compositionally biased region" description="Polar residues" evidence="1">
    <location>
        <begin position="25"/>
        <end position="38"/>
    </location>
</feature>
<feature type="region of interest" description="Disordered" evidence="1">
    <location>
        <begin position="502"/>
        <end position="622"/>
    </location>
</feature>
<feature type="compositionally biased region" description="Basic and acidic residues" evidence="1">
    <location>
        <begin position="305"/>
        <end position="315"/>
    </location>
</feature>
<feature type="compositionally biased region" description="Low complexity" evidence="1">
    <location>
        <begin position="511"/>
        <end position="521"/>
    </location>
</feature>
<proteinExistence type="predicted"/>
<dbReference type="RefSeq" id="XP_007387957.1">
    <property type="nucleotide sequence ID" value="XM_007387895.1"/>
</dbReference>
<dbReference type="PANTHER" id="PTHR11200">
    <property type="entry name" value="INOSITOL 5-PHOSPHATASE"/>
    <property type="match status" value="1"/>
</dbReference>
<feature type="compositionally biased region" description="Low complexity" evidence="1">
    <location>
        <begin position="567"/>
        <end position="577"/>
    </location>
</feature>
<accession>R7S540</accession>
<dbReference type="eggNOG" id="KOG0565">
    <property type="taxonomic scope" value="Eukaryota"/>
</dbReference>
<evidence type="ECO:0000256" key="1">
    <source>
        <dbReference type="SAM" id="MobiDB-lite"/>
    </source>
</evidence>
<feature type="domain" description="Inositol polyphosphate-related phosphatase" evidence="2">
    <location>
        <begin position="249"/>
        <end position="538"/>
    </location>
</feature>
<feature type="region of interest" description="Disordered" evidence="1">
    <location>
        <begin position="171"/>
        <end position="232"/>
    </location>
</feature>
<dbReference type="SMART" id="SM00128">
    <property type="entry name" value="IPPc"/>
    <property type="match status" value="1"/>
</dbReference>
<feature type="region of interest" description="Disordered" evidence="1">
    <location>
        <begin position="824"/>
        <end position="933"/>
    </location>
</feature>
<dbReference type="GeneID" id="18880021"/>
<feature type="region of interest" description="Disordered" evidence="1">
    <location>
        <begin position="66"/>
        <end position="87"/>
    </location>
</feature>
<dbReference type="InterPro" id="IPR036691">
    <property type="entry name" value="Endo/exonu/phosph_ase_sf"/>
</dbReference>
<feature type="region of interest" description="Disordered" evidence="1">
    <location>
        <begin position="967"/>
        <end position="998"/>
    </location>
</feature>
<evidence type="ECO:0000313" key="4">
    <source>
        <dbReference type="Proteomes" id="UP000054196"/>
    </source>
</evidence>
<dbReference type="KEGG" id="psq:PUNSTDRAFT_138215"/>
<dbReference type="InterPro" id="IPR046985">
    <property type="entry name" value="IP5"/>
</dbReference>
<dbReference type="Pfam" id="PF22669">
    <property type="entry name" value="Exo_endo_phos2"/>
    <property type="match status" value="2"/>
</dbReference>
<gene>
    <name evidence="3" type="ORF">PUNSTDRAFT_138215</name>
</gene>
<keyword evidence="4" id="KW-1185">Reference proteome</keyword>
<feature type="region of interest" description="Disordered" evidence="1">
    <location>
        <begin position="691"/>
        <end position="769"/>
    </location>
</feature>
<reference evidence="4" key="1">
    <citation type="journal article" date="2012" name="Science">
        <title>The Paleozoic origin of enzymatic lignin decomposition reconstructed from 31 fungal genomes.</title>
        <authorList>
            <person name="Floudas D."/>
            <person name="Binder M."/>
            <person name="Riley R."/>
            <person name="Barry K."/>
            <person name="Blanchette R.A."/>
            <person name="Henrissat B."/>
            <person name="Martinez A.T."/>
            <person name="Otillar R."/>
            <person name="Spatafora J.W."/>
            <person name="Yadav J.S."/>
            <person name="Aerts A."/>
            <person name="Benoit I."/>
            <person name="Boyd A."/>
            <person name="Carlson A."/>
            <person name="Copeland A."/>
            <person name="Coutinho P.M."/>
            <person name="de Vries R.P."/>
            <person name="Ferreira P."/>
            <person name="Findley K."/>
            <person name="Foster B."/>
            <person name="Gaskell J."/>
            <person name="Glotzer D."/>
            <person name="Gorecki P."/>
            <person name="Heitman J."/>
            <person name="Hesse C."/>
            <person name="Hori C."/>
            <person name="Igarashi K."/>
            <person name="Jurgens J.A."/>
            <person name="Kallen N."/>
            <person name="Kersten P."/>
            <person name="Kohler A."/>
            <person name="Kuees U."/>
            <person name="Kumar T.K.A."/>
            <person name="Kuo A."/>
            <person name="LaButti K."/>
            <person name="Larrondo L.F."/>
            <person name="Lindquist E."/>
            <person name="Ling A."/>
            <person name="Lombard V."/>
            <person name="Lucas S."/>
            <person name="Lundell T."/>
            <person name="Martin R."/>
            <person name="McLaughlin D.J."/>
            <person name="Morgenstern I."/>
            <person name="Morin E."/>
            <person name="Murat C."/>
            <person name="Nagy L.G."/>
            <person name="Nolan M."/>
            <person name="Ohm R.A."/>
            <person name="Patyshakuliyeva A."/>
            <person name="Rokas A."/>
            <person name="Ruiz-Duenas F.J."/>
            <person name="Sabat G."/>
            <person name="Salamov A."/>
            <person name="Samejima M."/>
            <person name="Schmutz J."/>
            <person name="Slot J.C."/>
            <person name="St John F."/>
            <person name="Stenlid J."/>
            <person name="Sun H."/>
            <person name="Sun S."/>
            <person name="Syed K."/>
            <person name="Tsang A."/>
            <person name="Wiebenga A."/>
            <person name="Young D."/>
            <person name="Pisabarro A."/>
            <person name="Eastwood D.C."/>
            <person name="Martin F."/>
            <person name="Cullen D."/>
            <person name="Grigoriev I.V."/>
            <person name="Hibbett D.S."/>
        </authorList>
    </citation>
    <scope>NUCLEOTIDE SEQUENCE [LARGE SCALE GENOMIC DNA]</scope>
    <source>
        <strain evidence="4">HHB-11173 SS5</strain>
    </source>
</reference>
<feature type="compositionally biased region" description="Polar residues" evidence="1">
    <location>
        <begin position="967"/>
        <end position="981"/>
    </location>
</feature>
<dbReference type="EMBL" id="JH687552">
    <property type="protein sequence ID" value="EIN05034.1"/>
    <property type="molecule type" value="Genomic_DNA"/>
</dbReference>
<feature type="region of interest" description="Disordered" evidence="1">
    <location>
        <begin position="786"/>
        <end position="812"/>
    </location>
</feature>
<feature type="compositionally biased region" description="Acidic residues" evidence="1">
    <location>
        <begin position="554"/>
        <end position="566"/>
    </location>
</feature>
<dbReference type="Gene3D" id="3.60.10.10">
    <property type="entry name" value="Endonuclease/exonuclease/phosphatase"/>
    <property type="match status" value="2"/>
</dbReference>
<dbReference type="OrthoDB" id="405996at2759"/>
<evidence type="ECO:0000313" key="3">
    <source>
        <dbReference type="EMBL" id="EIN05034.1"/>
    </source>
</evidence>
<feature type="compositionally biased region" description="Low complexity" evidence="1">
    <location>
        <begin position="872"/>
        <end position="888"/>
    </location>
</feature>
<organism evidence="3 4">
    <name type="scientific">Punctularia strigosozonata (strain HHB-11173)</name>
    <name type="common">White-rot fungus</name>
    <dbReference type="NCBI Taxonomy" id="741275"/>
    <lineage>
        <taxon>Eukaryota</taxon>
        <taxon>Fungi</taxon>
        <taxon>Dikarya</taxon>
        <taxon>Basidiomycota</taxon>
        <taxon>Agaricomycotina</taxon>
        <taxon>Agaricomycetes</taxon>
        <taxon>Corticiales</taxon>
        <taxon>Punctulariaceae</taxon>
        <taxon>Punctularia</taxon>
    </lineage>
</organism>
<feature type="compositionally biased region" description="Basic and acidic residues" evidence="1">
    <location>
        <begin position="525"/>
        <end position="553"/>
    </location>
</feature>
<sequence>MTPAPLVLQTDLERDTHGPLPAFSMSPNTATSSDTSSPVAHDPRHKAARLSLTSRIQALLPPTPLFAASSSSHGHSPLNETGIDDGTIRARPRMKRVVPPRKFLKIRIITWNMHESLPKGELDELLGVVKDTSESSPPDSDDIPSLPEDDAHPYHIVVVAGQECPSVSGLPMGIGAAFKPRKDKDKHKDKSKDADKTKPPDAKDGERDETPRRRSQEQDPDVDAYAHSPDPFSLPLATVPGLGSIGPPTGWTTILEDWFCNGLGSSSSSPPPDSGASTVGPPPMPTRSLSTDDVNPRMRGNPRTQSDERNAEKGPGKGPYELLIKERLMGIYLAVFIKRDVKHLVRGMSKSAVTTGLIGGRVGNKGGVGISLNLAGTTLLFVNAHLAAHGDKVPLRLANLAKIKSELAVDDFLATDDPRVMAEDVTDRFDFTFLFGDLNFRLDVTRLHADWLIARQEYAQAIEFDQLHNLMRNGLAFVGFCEAPVRFPPTFKYDVLRTLKKASRRRKQSKPTPLELEPGLEGVEEQEKEHEGDAAHGDEADGIKPDGGEKGDGDQDEDASDEDDAAGGEAASLSSSAWMSVRSKKTNPEQPQRDKSDREDDYFQSLGITPSPPPSGGTPNLKALSTTKLVHRISLTGAAHKAKAKWLALVTPGASPRVRSSPSYAHSHTSMSSAGALSSYLGVHADPTTPTSPVLPFSKSHNISHSTPTLKSPDGKPKSAPSGLGLVPKDVLGGAPSMKRAVSTMSGLEGHSQQQDEDPDKGVYDSSSKKRVPSWCDRILWKSTVKPEPEPDEESSLEPSTLSSSTRPRTRGVVGQMLAQALRPLSLRSRAQSSSSVNTVRTRSDETWTPHSDLTPSTPGEHAQAEMDRQFAAHAHAQPPTTPTTPTARALSHSRSIDTIPGGTAPYGVGRAPTLSRSASHADFQRQRPTSTGVPLEVSKTVAAPLTAAFIPPTAPRRWRLWSMLSSASRDSSQTNVTQPETAVEEPPEPEPPRHRRGDVVCLNYNTLDDRGMRRLEGRSDHRPVIGCYAVYI</sequence>
<dbReference type="GO" id="GO:0004439">
    <property type="term" value="F:phosphatidylinositol-4,5-bisphosphate 5-phosphatase activity"/>
    <property type="evidence" value="ECO:0007669"/>
    <property type="project" value="TreeGrafter"/>
</dbReference>
<protein>
    <submittedName>
        <fullName evidence="3">DNase I-like protein</fullName>
    </submittedName>
</protein>
<dbReference type="SUPFAM" id="SSF56219">
    <property type="entry name" value="DNase I-like"/>
    <property type="match status" value="1"/>
</dbReference>
<feature type="compositionally biased region" description="Low complexity" evidence="1">
    <location>
        <begin position="824"/>
        <end position="841"/>
    </location>
</feature>
<feature type="compositionally biased region" description="Basic and acidic residues" evidence="1">
    <location>
        <begin position="180"/>
        <end position="217"/>
    </location>
</feature>
<evidence type="ECO:0000259" key="2">
    <source>
        <dbReference type="SMART" id="SM00128"/>
    </source>
</evidence>